<organism evidence="8 9">
    <name type="scientific">Nocardia asteroides NBRC 15531</name>
    <dbReference type="NCBI Taxonomy" id="1110697"/>
    <lineage>
        <taxon>Bacteria</taxon>
        <taxon>Bacillati</taxon>
        <taxon>Actinomycetota</taxon>
        <taxon>Actinomycetes</taxon>
        <taxon>Mycobacteriales</taxon>
        <taxon>Nocardiaceae</taxon>
        <taxon>Nocardia</taxon>
    </lineage>
</organism>
<evidence type="ECO:0000256" key="7">
    <source>
        <dbReference type="SAM" id="Phobius"/>
    </source>
</evidence>
<feature type="transmembrane region" description="Helical" evidence="7">
    <location>
        <begin position="109"/>
        <end position="131"/>
    </location>
</feature>
<evidence type="ECO:0000256" key="6">
    <source>
        <dbReference type="SAM" id="MobiDB-lite"/>
    </source>
</evidence>
<dbReference type="AlphaFoldDB" id="U5E716"/>
<dbReference type="PANTHER" id="PTHR30028:SF0">
    <property type="entry name" value="PROTEIN ALUMINUM SENSITIVE 3"/>
    <property type="match status" value="1"/>
</dbReference>
<sequence length="140" mass="14757">MTEAGHHGYDHLCDRADCAVRRHHGRQSRSRPGLAVRGDGRRRGSGPPVRAAGIAGRAARLLVLDNTAVDALIPGLDQARTVGLVTLPGAFIGVLLTSGSALQAGAVQILVLIGMMLSQACAVAVTIELLARTHVHRRRH</sequence>
<dbReference type="Proteomes" id="UP000017048">
    <property type="component" value="Unassembled WGS sequence"/>
</dbReference>
<keyword evidence="4 7" id="KW-1133">Transmembrane helix</keyword>
<proteinExistence type="inferred from homology"/>
<name>U5E716_NOCAS</name>
<dbReference type="eggNOG" id="COG0390">
    <property type="taxonomic scope" value="Bacteria"/>
</dbReference>
<reference evidence="8 9" key="1">
    <citation type="journal article" date="2014" name="BMC Genomics">
        <title>Genome based analysis of type-I polyketide synthase and nonribosomal peptide synthetase gene clusters in seven strains of five representative Nocardia species.</title>
        <authorList>
            <person name="Komaki H."/>
            <person name="Ichikawa N."/>
            <person name="Hosoyama A."/>
            <person name="Takahashi-Nakaguchi A."/>
            <person name="Matsuzawa T."/>
            <person name="Suzuki K."/>
            <person name="Fujita N."/>
            <person name="Gonoi T."/>
        </authorList>
    </citation>
    <scope>NUCLEOTIDE SEQUENCE [LARGE SCALE GENOMIC DNA]</scope>
    <source>
        <strain evidence="8 9">NBRC 15531</strain>
    </source>
</reference>
<comment type="subcellular location">
    <subcellularLocation>
        <location evidence="1">Membrane</location>
        <topology evidence="1">Multi-pass membrane protein</topology>
    </subcellularLocation>
</comment>
<evidence type="ECO:0000313" key="8">
    <source>
        <dbReference type="EMBL" id="GAD82138.1"/>
    </source>
</evidence>
<keyword evidence="5 7" id="KW-0472">Membrane</keyword>
<dbReference type="InterPro" id="IPR005226">
    <property type="entry name" value="UPF0014_fam"/>
</dbReference>
<dbReference type="GO" id="GO:0005886">
    <property type="term" value="C:plasma membrane"/>
    <property type="evidence" value="ECO:0007669"/>
    <property type="project" value="TreeGrafter"/>
</dbReference>
<dbReference type="OrthoDB" id="3212530at2"/>
<dbReference type="Pfam" id="PF03649">
    <property type="entry name" value="UPF0014"/>
    <property type="match status" value="1"/>
</dbReference>
<dbReference type="EMBL" id="BAFO02000008">
    <property type="protein sequence ID" value="GAD82138.1"/>
    <property type="molecule type" value="Genomic_DNA"/>
</dbReference>
<feature type="region of interest" description="Disordered" evidence="6">
    <location>
        <begin position="21"/>
        <end position="49"/>
    </location>
</feature>
<dbReference type="PANTHER" id="PTHR30028">
    <property type="entry name" value="UPF0014 INNER MEMBRANE PROTEIN YBBM-RELATED"/>
    <property type="match status" value="1"/>
</dbReference>
<evidence type="ECO:0000256" key="3">
    <source>
        <dbReference type="ARBA" id="ARBA00022692"/>
    </source>
</evidence>
<protein>
    <submittedName>
        <fullName evidence="8">Uncharacterized protein</fullName>
    </submittedName>
</protein>
<evidence type="ECO:0000256" key="4">
    <source>
        <dbReference type="ARBA" id="ARBA00022989"/>
    </source>
</evidence>
<evidence type="ECO:0000256" key="5">
    <source>
        <dbReference type="ARBA" id="ARBA00023136"/>
    </source>
</evidence>
<keyword evidence="3 7" id="KW-0812">Transmembrane</keyword>
<comment type="similarity">
    <text evidence="2">Belongs to the UPF0014 family.</text>
</comment>
<gene>
    <name evidence="8" type="ORF">NCAST_08_00095</name>
</gene>
<keyword evidence="9" id="KW-1185">Reference proteome</keyword>
<evidence type="ECO:0000256" key="1">
    <source>
        <dbReference type="ARBA" id="ARBA00004141"/>
    </source>
</evidence>
<feature type="transmembrane region" description="Helical" evidence="7">
    <location>
        <begin position="82"/>
        <end position="103"/>
    </location>
</feature>
<comment type="caution">
    <text evidence="8">The sequence shown here is derived from an EMBL/GenBank/DDBJ whole genome shotgun (WGS) entry which is preliminary data.</text>
</comment>
<evidence type="ECO:0000256" key="2">
    <source>
        <dbReference type="ARBA" id="ARBA00005268"/>
    </source>
</evidence>
<evidence type="ECO:0000313" key="9">
    <source>
        <dbReference type="Proteomes" id="UP000017048"/>
    </source>
</evidence>
<accession>U5E716</accession>